<protein>
    <submittedName>
        <fullName evidence="1">LADA_0C05116g1_1</fullName>
    </submittedName>
</protein>
<name>A0A1G4IZ67_9SACH</name>
<proteinExistence type="predicted"/>
<dbReference type="STRING" id="1266660.A0A1G4IZ67"/>
<reference evidence="2" key="1">
    <citation type="submission" date="2016-03" db="EMBL/GenBank/DDBJ databases">
        <authorList>
            <person name="Devillers H."/>
        </authorList>
    </citation>
    <scope>NUCLEOTIDE SEQUENCE [LARGE SCALE GENOMIC DNA]</scope>
</reference>
<dbReference type="AlphaFoldDB" id="A0A1G4IZ67"/>
<dbReference type="Gene3D" id="6.10.250.2790">
    <property type="match status" value="1"/>
</dbReference>
<dbReference type="EMBL" id="LT598459">
    <property type="protein sequence ID" value="SCU82416.1"/>
    <property type="molecule type" value="Genomic_DNA"/>
</dbReference>
<dbReference type="GO" id="GO:0017119">
    <property type="term" value="C:Golgi transport complex"/>
    <property type="evidence" value="ECO:0007669"/>
    <property type="project" value="EnsemblFungi"/>
</dbReference>
<organism evidence="1 2">
    <name type="scientific">Lachancea dasiensis</name>
    <dbReference type="NCBI Taxonomy" id="1072105"/>
    <lineage>
        <taxon>Eukaryota</taxon>
        <taxon>Fungi</taxon>
        <taxon>Dikarya</taxon>
        <taxon>Ascomycota</taxon>
        <taxon>Saccharomycotina</taxon>
        <taxon>Saccharomycetes</taxon>
        <taxon>Saccharomycetales</taxon>
        <taxon>Saccharomycetaceae</taxon>
        <taxon>Lachancea</taxon>
    </lineage>
</organism>
<dbReference type="GO" id="GO:0006891">
    <property type="term" value="P:intra-Golgi vesicle-mediated transport"/>
    <property type="evidence" value="ECO:0007669"/>
    <property type="project" value="EnsemblFungi"/>
</dbReference>
<keyword evidence="2" id="KW-1185">Reference proteome</keyword>
<dbReference type="Proteomes" id="UP000190274">
    <property type="component" value="Chromosome C"/>
</dbReference>
<dbReference type="OrthoDB" id="4064682at2759"/>
<evidence type="ECO:0000313" key="2">
    <source>
        <dbReference type="Proteomes" id="UP000190274"/>
    </source>
</evidence>
<accession>A0A1G4IZ67</accession>
<dbReference type="GO" id="GO:0032258">
    <property type="term" value="P:cytoplasm to vacuole targeting by the Cvt pathway"/>
    <property type="evidence" value="ECO:0007669"/>
    <property type="project" value="EnsemblFungi"/>
</dbReference>
<evidence type="ECO:0000313" key="1">
    <source>
        <dbReference type="EMBL" id="SCU82416.1"/>
    </source>
</evidence>
<sequence length="220" mass="25074">MSTDDEILEMFFDEQFMPLAYLDLLLSPDGPLGETHSMSSSLLSRLDLYTDRLTSQLESTVHNLRKPTELLSYTGVHTDLGDTTKLQYYLDTLSNSVKDLKGDIETVNVQLSNLKVENAESIRTTEALHDLNLVKSRLLQVSKCFEDLRAIAIASFEGVGKDEIPQIISSNEFKRSLKQLQDLLCTEFEESLSRESSQSRNEDLLRKLKNYEDLRPTFKT</sequence>
<gene>
    <name evidence="1" type="ORF">LADA_0C05116G</name>
</gene>